<dbReference type="SUPFAM" id="SSF52777">
    <property type="entry name" value="CoA-dependent acyltransferases"/>
    <property type="match status" value="7"/>
</dbReference>
<evidence type="ECO:0000256" key="2">
    <source>
        <dbReference type="ARBA" id="ARBA00022553"/>
    </source>
</evidence>
<gene>
    <name evidence="8" type="ORF">NFIA_057960</name>
</gene>
<dbReference type="KEGG" id="nfi:NFIA_057960"/>
<dbReference type="Gene3D" id="3.30.559.10">
    <property type="entry name" value="Chloramphenicol acetyltransferase-like domain"/>
    <property type="match status" value="3"/>
</dbReference>
<dbReference type="GO" id="GO:0043041">
    <property type="term" value="P:amino acid activation for nonribosomal peptide biosynthetic process"/>
    <property type="evidence" value="ECO:0007669"/>
    <property type="project" value="TreeGrafter"/>
</dbReference>
<dbReference type="Pfam" id="PF00550">
    <property type="entry name" value="PP-binding"/>
    <property type="match status" value="3"/>
</dbReference>
<keyword evidence="9" id="KW-1185">Reference proteome</keyword>
<dbReference type="SMART" id="SM00823">
    <property type="entry name" value="PKS_PP"/>
    <property type="match status" value="3"/>
</dbReference>
<dbReference type="InterPro" id="IPR001242">
    <property type="entry name" value="Condensation_dom"/>
</dbReference>
<dbReference type="Gene3D" id="3.30.300.30">
    <property type="match status" value="3"/>
</dbReference>
<dbReference type="RefSeq" id="XP_001258343.1">
    <property type="nucleotide sequence ID" value="XM_001258342.1"/>
</dbReference>
<dbReference type="STRING" id="331117.A1DNS5"/>
<evidence type="ECO:0000313" key="9">
    <source>
        <dbReference type="Proteomes" id="UP000006702"/>
    </source>
</evidence>
<dbReference type="Gene3D" id="1.10.1200.10">
    <property type="entry name" value="ACP-like"/>
    <property type="match status" value="3"/>
</dbReference>
<dbReference type="InterPro" id="IPR023213">
    <property type="entry name" value="CAT-like_dom_sf"/>
</dbReference>
<dbReference type="Gene3D" id="3.30.559.30">
    <property type="entry name" value="Nonribosomal peptide synthetase, condensation domain"/>
    <property type="match status" value="3"/>
</dbReference>
<dbReference type="Proteomes" id="UP000006702">
    <property type="component" value="Unassembled WGS sequence"/>
</dbReference>
<dbReference type="PANTHER" id="PTHR45527">
    <property type="entry name" value="NONRIBOSOMAL PEPTIDE SYNTHETASE"/>
    <property type="match status" value="1"/>
</dbReference>
<dbReference type="GO" id="GO:0016874">
    <property type="term" value="F:ligase activity"/>
    <property type="evidence" value="ECO:0007669"/>
    <property type="project" value="UniProtKB-KW"/>
</dbReference>
<comment type="similarity">
    <text evidence="6">Belongs to the NRP synthetase family.</text>
</comment>
<dbReference type="SMART" id="SM01294">
    <property type="entry name" value="PKS_PP_betabranch"/>
    <property type="match status" value="1"/>
</dbReference>
<protein>
    <submittedName>
        <fullName evidence="8">Nonribosomal peptide synthase, putative</fullName>
    </submittedName>
</protein>
<dbReference type="PROSITE" id="PS00455">
    <property type="entry name" value="AMP_BINDING"/>
    <property type="match status" value="1"/>
</dbReference>
<dbReference type="PROSITE" id="PS00012">
    <property type="entry name" value="PHOSPHOPANTETHEINE"/>
    <property type="match status" value="1"/>
</dbReference>
<dbReference type="HOGENOM" id="CLU_000022_60_4_1"/>
<dbReference type="PROSITE" id="PS50075">
    <property type="entry name" value="CARRIER"/>
    <property type="match status" value="3"/>
</dbReference>
<dbReference type="CDD" id="cd05918">
    <property type="entry name" value="A_NRPS_SidN3_like"/>
    <property type="match status" value="3"/>
</dbReference>
<dbReference type="Pfam" id="PF00668">
    <property type="entry name" value="Condensation"/>
    <property type="match status" value="3"/>
</dbReference>
<dbReference type="FunFam" id="3.40.50.12780:FF:000014">
    <property type="entry name" value="Nonribosomal peptide synthetase 1"/>
    <property type="match status" value="1"/>
</dbReference>
<dbReference type="InterPro" id="IPR020845">
    <property type="entry name" value="AMP-binding_CS"/>
</dbReference>
<dbReference type="Pfam" id="PF00501">
    <property type="entry name" value="AMP-binding"/>
    <property type="match status" value="3"/>
</dbReference>
<dbReference type="GeneID" id="4584859"/>
<dbReference type="InterPro" id="IPR042099">
    <property type="entry name" value="ANL_N_sf"/>
</dbReference>
<dbReference type="GO" id="GO:0044550">
    <property type="term" value="P:secondary metabolite biosynthetic process"/>
    <property type="evidence" value="ECO:0007669"/>
    <property type="project" value="TreeGrafter"/>
</dbReference>
<dbReference type="InterPro" id="IPR000873">
    <property type="entry name" value="AMP-dep_synth/lig_dom"/>
</dbReference>
<dbReference type="GO" id="GO:0005737">
    <property type="term" value="C:cytoplasm"/>
    <property type="evidence" value="ECO:0007669"/>
    <property type="project" value="TreeGrafter"/>
</dbReference>
<dbReference type="VEuPathDB" id="FungiDB:NFIA_057960"/>
<dbReference type="FunFam" id="1.10.1200.10:FF:000005">
    <property type="entry name" value="Nonribosomal peptide synthetase 1"/>
    <property type="match status" value="2"/>
</dbReference>
<proteinExistence type="inferred from homology"/>
<dbReference type="SUPFAM" id="SSF56801">
    <property type="entry name" value="Acetyl-CoA synthetase-like"/>
    <property type="match status" value="3"/>
</dbReference>
<dbReference type="eggNOG" id="KOG1176">
    <property type="taxonomic scope" value="Eukaryota"/>
</dbReference>
<evidence type="ECO:0000256" key="4">
    <source>
        <dbReference type="ARBA" id="ARBA00022737"/>
    </source>
</evidence>
<dbReference type="CDD" id="cd19545">
    <property type="entry name" value="FUM14_C_NRPS-like"/>
    <property type="match status" value="2"/>
</dbReference>
<dbReference type="InterPro" id="IPR036736">
    <property type="entry name" value="ACP-like_sf"/>
</dbReference>
<evidence type="ECO:0000259" key="7">
    <source>
        <dbReference type="PROSITE" id="PS50075"/>
    </source>
</evidence>
<keyword evidence="5" id="KW-0843">Virulence</keyword>
<dbReference type="FunFam" id="3.30.559.30:FF:000003">
    <property type="entry name" value="Nonribosomal peptide synthase SidD"/>
    <property type="match status" value="2"/>
</dbReference>
<dbReference type="InterPro" id="IPR009081">
    <property type="entry name" value="PP-bd_ACP"/>
</dbReference>
<dbReference type="InterPro" id="IPR006162">
    <property type="entry name" value="Ppantetheine_attach_site"/>
</dbReference>
<dbReference type="OMA" id="PAAFHCG"/>
<organism evidence="8 9">
    <name type="scientific">Neosartorya fischeri (strain ATCC 1020 / DSM 3700 / CBS 544.65 / FGSC A1164 / JCM 1740 / NRRL 181 / WB 181)</name>
    <name type="common">Aspergillus fischerianus</name>
    <dbReference type="NCBI Taxonomy" id="331117"/>
    <lineage>
        <taxon>Eukaryota</taxon>
        <taxon>Fungi</taxon>
        <taxon>Dikarya</taxon>
        <taxon>Ascomycota</taxon>
        <taxon>Pezizomycotina</taxon>
        <taxon>Eurotiomycetes</taxon>
        <taxon>Eurotiomycetidae</taxon>
        <taxon>Eurotiales</taxon>
        <taxon>Aspergillaceae</taxon>
        <taxon>Aspergillus</taxon>
        <taxon>Aspergillus subgen. Fumigati</taxon>
    </lineage>
</organism>
<keyword evidence="1" id="KW-0596">Phosphopantetheine</keyword>
<feature type="domain" description="Carrier" evidence="7">
    <location>
        <begin position="762"/>
        <end position="838"/>
    </location>
</feature>
<dbReference type="GO" id="GO:0031177">
    <property type="term" value="F:phosphopantetheine binding"/>
    <property type="evidence" value="ECO:0007669"/>
    <property type="project" value="InterPro"/>
</dbReference>
<dbReference type="InterPro" id="IPR020806">
    <property type="entry name" value="PKS_PP-bd"/>
</dbReference>
<dbReference type="SUPFAM" id="SSF47336">
    <property type="entry name" value="ACP-like"/>
    <property type="match status" value="3"/>
</dbReference>
<sequence length="3446" mass="382328">MATEQYSLFPDINDRMPHPESTHHRLEAELDTFKHVPQFCHQTQVQVPYFLAAVWAVILRQYTRKERVVMGLEFLNVGEDGAKPQSQALSAPLVPDQRVGELFRPESWSLSPCTTSHRALFNTAIVIDQQDSFEQTLELEETCSIILVATNIDKHLKLKVRYKPWTLSPGHAQLMCDYIIHAISSVIENPQQGIDDISTAIQRGQIQRWNSHEVAERPCCSIHSLVHEQALLHPNKQSVHAWDETFTYTELDALSSHLAAYLQRLAIAPGKLVAVCFEKSAWAIVALLAINKTGAAFVPLDPSHPLSRRNEILDMISPACMITSVQEAVNVPDWVPHKLVCSRQMMESLRDEREYREPFTDPDNPAYCFFTSGSTGTPRGCVVGHAALSSVANHSQALRISNRSRVLQFASFTFGISLIEIWCTLTAGGTICMPSEDDRYNRLAGAITDMQADWALMTPTALQVLSPHQVPSLRTIGMAGEPPRKAQIEMWAKAVYLFQAYGLTEWAGICAVSEQIRTPESNSIIGRCAGGKLWLVDPEDHHRLAPIGAEAELLIEGPSLALGYLKEPGRTAEAFISPPSWMASFIGEGQQSRRLYRTGDLVRYQSDGSVAYLSRKGTQVKVRGQRVELGEVEYHIARRTPTVKKVIAEIVEPADSDGHGHPTLAAFLLIDTCRNGLSEHGEVEESWFTPANGKLRESIQELRSSLNEALPPYMVPDLFIPTRYVPVTVSGKVDRRRLRERAHLYSRERLVALTKTIRPSRVALTESELQIQQWTAQVLNVPLERVGLTDLFFDLGGDSVRAMKLVGLARQNHYHLNVADIFKYPRLVNLAELLDKRRIDQRAAEPRAPVKPFQLLKDAADEVARNRLLLEVSTQCHVPPEDIEDIYPCTPMQEGLIALSANRPGAGVARFVFTLQRAVEIPRLLTAWQHVMDSNQILRTRIVQTKANGLLQVVLRTGPAPLNRANDELETYLREVGAHTMATGDILLEAALVNASREAKFVITIHHALCDRWSMQLVQQQLEYRYLRQIAVAPTPSFATFVSHTCVHQDEEQLRKYWQQQFAGLDAGVLPAISSVQTPIADSNHTRVLRLSTDVHKGYTKSTLLQVAWAIVLANHTSSSDVVFGITVTGRGAAVKGVDQMVAPTIANVPLRVQLRPHETLLETLTKLQTQLGEMIPFEQAGLQNIRRYSEEAEARCRFQSHLVVQPAWDHATSKSTLWSNVQADSTVVGGFAATALALVCSLNEDSPEIYIEANFDARILPAERVRLMLDLFEAVIHQAVINPETTLDGLPSVTDSELQRMKAWNERSPLMVTGTCITDLLEQHFVQRPEHTAVRSWDGNFTFGELDRLSSKIAAGLVSQGLGAGHYVPIFLDRSKWTAVAMVAVIKAGAAFMLLDPAHPDDRLRYICTSLRAEFVISSKTMLPRSTTLGPQIAFIEKELNREPLTTARRVQPHHALYAVFTSGSTGTPKAVVIEHRNFGASAVAHNRVHAIKHTSRVLHFASHAFDISIMETLSTLLAGACVCILSESERKDSFLDTANRFQITHAFLTPSLARTLDLSQLASLEVLIVGGEPLLPSDLGCLTGQRFRLVNEYGPAECAVTATAQHTVRSNSDPRVIGLPVGCRCWVVDSQDHQRLVPIGAKGELLIEGPIVGKGYLNDAQRTAMSFIEPPNWHRRLYPDQSPMGRLYKTGDIVSHMDDGTIRIVGRKDLQVKVRGQRIELEEVQSHVKRCFQESTDAVVELVSLGPQRTPTLVAFVCLRDGSRGAAPQGLILSPDASFQRGAHAAHERLRSLIPSYMIPQLFLPVSFIPLSGSGKIDRRRLHEAAEHLTVDELQRHRQGDISKIPPSTPDERVLQEVWAQVLGLERESVGVHDNFFYLGGDSIKAMAVGTCCRSRGLQLAVSQVFSHPILLDQAKLLSSATGSISAVDPPPFSLVDKGTKEALVQIAEKYQISPRQIEDIYPCTPLQEGFLASTARDSTAYVGQWIYQLPPHVDLSKLRKAWEHVAGSHPILRTRMMQAPDNRLYQVVLCDPQIPWEVTEDFTESQMNKARQRMQPGRPMAYFMVCPGNETRRPRLHLTMHHASYDAISMTHIFRDVEASYCGQLTLTPRPFSPFIRFLQDEAAGHENFWRQTFAGLEAIPFPELPSVTYRPAPSSVIEQETTLGNITRQGSGATITTKILLAWAIVQSRYQRSRDVVFGVTVSGRSAPVPGIETMTGPTISTIPLRVLMDGEAPLAQMLQHVQDTRTNTIPHEHTGLQNIRRFGDDAQAACSFQTLLIVQQEEGEDVGMFQLGESLTEWTSFSNYAILLSCHARKNGTIQLQMSFDPQVVAERQMRRVLSYFVDVLAQIMNGPPNIRVQEVQPLSRSDKAEIISWNSRMPPVISHHCVHDIIQERCEQYPDAPAVCGWDGEFSYRELDALSSSLAQHLAAHGVHLETAVPLYFEKSRWTIVAIMAVLKAGGAFVLLDPSHPFNRLHAICEQLQAPVILVSETYSAAGASLCKDHIIVGEHHRQWINDLAHWCAPQSRPQQALYIVFTSGSTGQPKGVVIEHGCYCTAAAAHIPVLNLSSSSRVLQFSAYAFDVSIMDILSTLMVGGCVCILSEAQRRDGFVAAVQAMRTTHAMLTPTFARTIADYQELYSLEVLSLIGEKVKAIDVSMWADRVRFLNTYGPAECSVVSTIQDKITHQTNPSNIGFATGGTCWVVDPENHGVLAPIGAPGELVIEGALVARGYLNAPGKTAEVFIQPPPWLREARGGRSSRLYKTGDIVKYDSDGSLVYLGRKDSQAKVRGQRLELGEVETHVQQAFPGATDVVAEVIEFDHGQSALVAFVLRAECPAEGLLQPCSDIFVADALQAETRLESIVPSYMIPAIYLPLSHMPYGASGKADRRQLRKVAAALSQQELQAYRRSSDGGEKRVTTEPERILRDVWSEILQLPASSIGAEDSFFRLGGDSIMAMKAAPLAREHGLRITVADIFDKPKLRDLAAVGAQHPDDVAGGPDQFVPPMSLSPIQDPARYFKCLRALGLVSSQAELVDLFPCTEVQSFFLVRQTTHHYTFSLTGTVDVDRLREACKVALRKHTILRTLFTMHDGQLIQVVLRGMELPFQHVADLPDVAEFQQSLWQADATGNKVLPSLPTQFILLSSHDKRHHTFIIRLLHAQWDAVSIPVLFNDIAVAYNDGSIPQAVVDYSAFLYERTQQPRDAALGFWRSLLKGSTLTALPPSDQTIPTSAVTTLWENQDVSPPPEPPAGVTMATLIKAAWAHVLWQKTGHLDVTFTQTVNGRSLPLAHADKVLGPCINFIPVRASIEPYSMTARELLQHLQEQHTRSMRHDFVEFGDIVRNATSWPATTEIQSIVQHQNFDSDYKLPLGGVGSTFSLTHNFTALSELFVFTYPLKDRLLVQVCVSTAVMSQPEAAGLLATLCTTIERLARFPDRYLGDLLS</sequence>
<evidence type="ECO:0000256" key="6">
    <source>
        <dbReference type="ARBA" id="ARBA00029454"/>
    </source>
</evidence>
<evidence type="ECO:0000256" key="3">
    <source>
        <dbReference type="ARBA" id="ARBA00022598"/>
    </source>
</evidence>
<reference evidence="9" key="1">
    <citation type="journal article" date="2008" name="PLoS Genet.">
        <title>Genomic islands in the pathogenic filamentous fungus Aspergillus fumigatus.</title>
        <authorList>
            <person name="Fedorova N.D."/>
            <person name="Khaldi N."/>
            <person name="Joardar V.S."/>
            <person name="Maiti R."/>
            <person name="Amedeo P."/>
            <person name="Anderson M.J."/>
            <person name="Crabtree J."/>
            <person name="Silva J.C."/>
            <person name="Badger J.H."/>
            <person name="Albarraq A."/>
            <person name="Angiuoli S."/>
            <person name="Bussey H."/>
            <person name="Bowyer P."/>
            <person name="Cotty P.J."/>
            <person name="Dyer P.S."/>
            <person name="Egan A."/>
            <person name="Galens K."/>
            <person name="Fraser-Liggett C.M."/>
            <person name="Haas B.J."/>
            <person name="Inman J.M."/>
            <person name="Kent R."/>
            <person name="Lemieux S."/>
            <person name="Malavazi I."/>
            <person name="Orvis J."/>
            <person name="Roemer T."/>
            <person name="Ronning C.M."/>
            <person name="Sundaram J.P."/>
            <person name="Sutton G."/>
            <person name="Turner G."/>
            <person name="Venter J.C."/>
            <person name="White O.R."/>
            <person name="Whitty B.R."/>
            <person name="Youngman P."/>
            <person name="Wolfe K.H."/>
            <person name="Goldman G.H."/>
            <person name="Wortman J.R."/>
            <person name="Jiang B."/>
            <person name="Denning D.W."/>
            <person name="Nierman W.C."/>
        </authorList>
    </citation>
    <scope>NUCLEOTIDE SEQUENCE [LARGE SCALE GENOMIC DNA]</scope>
    <source>
        <strain evidence="9">ATCC 1020 / DSM 3700 / CBS 544.65 / FGSC A1164 / JCM 1740 / NRRL 181 / WB 181</strain>
    </source>
</reference>
<accession>A1DNS5</accession>
<dbReference type="CDD" id="cd19542">
    <property type="entry name" value="CT_NRPS-like"/>
    <property type="match status" value="1"/>
</dbReference>
<keyword evidence="2" id="KW-0597">Phosphoprotein</keyword>
<evidence type="ECO:0000313" key="8">
    <source>
        <dbReference type="EMBL" id="EAW16446.1"/>
    </source>
</evidence>
<dbReference type="OrthoDB" id="416786at2759"/>
<feature type="domain" description="Carrier" evidence="7">
    <location>
        <begin position="2920"/>
        <end position="2996"/>
    </location>
</feature>
<keyword evidence="4" id="KW-0677">Repeat</keyword>
<dbReference type="PANTHER" id="PTHR45527:SF3">
    <property type="entry name" value="SIDEROPHORE SYNTHETASE (EUROFUNG)"/>
    <property type="match status" value="1"/>
</dbReference>
<dbReference type="eggNOG" id="KOG1178">
    <property type="taxonomic scope" value="Eukaryota"/>
</dbReference>
<evidence type="ECO:0000256" key="1">
    <source>
        <dbReference type="ARBA" id="ARBA00022450"/>
    </source>
</evidence>
<evidence type="ECO:0000256" key="5">
    <source>
        <dbReference type="ARBA" id="ARBA00023026"/>
    </source>
</evidence>
<dbReference type="NCBIfam" id="TIGR01733">
    <property type="entry name" value="AA-adenyl-dom"/>
    <property type="match status" value="3"/>
</dbReference>
<dbReference type="Gene3D" id="3.40.50.12780">
    <property type="entry name" value="N-terminal domain of ligase-like"/>
    <property type="match status" value="3"/>
</dbReference>
<feature type="domain" description="Carrier" evidence="7">
    <location>
        <begin position="1848"/>
        <end position="1924"/>
    </location>
</feature>
<dbReference type="NCBIfam" id="NF003417">
    <property type="entry name" value="PRK04813.1"/>
    <property type="match status" value="3"/>
</dbReference>
<keyword evidence="3" id="KW-0436">Ligase</keyword>
<dbReference type="EMBL" id="DS027698">
    <property type="protein sequence ID" value="EAW16446.1"/>
    <property type="molecule type" value="Genomic_DNA"/>
</dbReference>
<dbReference type="FunFam" id="3.30.300.30:FF:000015">
    <property type="entry name" value="Nonribosomal peptide synthase SidD"/>
    <property type="match status" value="3"/>
</dbReference>
<dbReference type="InterPro" id="IPR045851">
    <property type="entry name" value="AMP-bd_C_sf"/>
</dbReference>
<dbReference type="InterPro" id="IPR010071">
    <property type="entry name" value="AA_adenyl_dom"/>
</dbReference>
<name>A1DNS5_NEOFI</name>